<feature type="transmembrane region" description="Helical" evidence="6">
    <location>
        <begin position="12"/>
        <end position="32"/>
    </location>
</feature>
<dbReference type="Pfam" id="PF03706">
    <property type="entry name" value="LPG_synthase_TM"/>
    <property type="match status" value="1"/>
</dbReference>
<feature type="transmembrane region" description="Helical" evidence="6">
    <location>
        <begin position="230"/>
        <end position="252"/>
    </location>
</feature>
<keyword evidence="2" id="KW-1003">Cell membrane</keyword>
<feature type="transmembrane region" description="Helical" evidence="6">
    <location>
        <begin position="176"/>
        <end position="195"/>
    </location>
</feature>
<gene>
    <name evidence="7" type="ORF">SDC9_32371</name>
</gene>
<organism evidence="7">
    <name type="scientific">bioreactor metagenome</name>
    <dbReference type="NCBI Taxonomy" id="1076179"/>
    <lineage>
        <taxon>unclassified sequences</taxon>
        <taxon>metagenomes</taxon>
        <taxon>ecological metagenomes</taxon>
    </lineage>
</organism>
<name>A0A644V5B6_9ZZZZ</name>
<evidence type="ECO:0000256" key="2">
    <source>
        <dbReference type="ARBA" id="ARBA00022475"/>
    </source>
</evidence>
<feature type="transmembrane region" description="Helical" evidence="6">
    <location>
        <begin position="292"/>
        <end position="311"/>
    </location>
</feature>
<keyword evidence="4 6" id="KW-1133">Transmembrane helix</keyword>
<dbReference type="EMBL" id="VSSQ01000221">
    <property type="protein sequence ID" value="MPL86391.1"/>
    <property type="molecule type" value="Genomic_DNA"/>
</dbReference>
<reference evidence="7" key="1">
    <citation type="submission" date="2019-08" db="EMBL/GenBank/DDBJ databases">
        <authorList>
            <person name="Kucharzyk K."/>
            <person name="Murdoch R.W."/>
            <person name="Higgins S."/>
            <person name="Loffler F."/>
        </authorList>
    </citation>
    <scope>NUCLEOTIDE SEQUENCE</scope>
</reference>
<evidence type="ECO:0000256" key="5">
    <source>
        <dbReference type="ARBA" id="ARBA00023136"/>
    </source>
</evidence>
<feature type="transmembrane region" description="Helical" evidence="6">
    <location>
        <begin position="138"/>
        <end position="156"/>
    </location>
</feature>
<dbReference type="PANTHER" id="PTHR39087:SF2">
    <property type="entry name" value="UPF0104 MEMBRANE PROTEIN MJ1595"/>
    <property type="match status" value="1"/>
</dbReference>
<evidence type="ECO:0000256" key="4">
    <source>
        <dbReference type="ARBA" id="ARBA00022989"/>
    </source>
</evidence>
<comment type="subcellular location">
    <subcellularLocation>
        <location evidence="1">Cell membrane</location>
        <topology evidence="1">Multi-pass membrane protein</topology>
    </subcellularLocation>
</comment>
<evidence type="ECO:0000313" key="7">
    <source>
        <dbReference type="EMBL" id="MPL86391.1"/>
    </source>
</evidence>
<protein>
    <recommendedName>
        <fullName evidence="8">Lysylphosphatidylglycerol synthase TM region</fullName>
    </recommendedName>
</protein>
<accession>A0A644V5B6</accession>
<evidence type="ECO:0008006" key="8">
    <source>
        <dbReference type="Google" id="ProtNLM"/>
    </source>
</evidence>
<dbReference type="GO" id="GO:0005886">
    <property type="term" value="C:plasma membrane"/>
    <property type="evidence" value="ECO:0007669"/>
    <property type="project" value="UniProtKB-SubCell"/>
</dbReference>
<keyword evidence="5 6" id="KW-0472">Membrane</keyword>
<keyword evidence="3 6" id="KW-0812">Transmembrane</keyword>
<dbReference type="PANTHER" id="PTHR39087">
    <property type="entry name" value="UPF0104 MEMBRANE PROTEIN MJ1595"/>
    <property type="match status" value="1"/>
</dbReference>
<comment type="caution">
    <text evidence="7">The sequence shown here is derived from an EMBL/GenBank/DDBJ whole genome shotgun (WGS) entry which is preliminary data.</text>
</comment>
<sequence length="335" mass="37573">MTLSDSRPDYSGKIFSVLKYVILLFLAGTLLWFSFREVEWSSFAEGFRSADFRWIGLSMVISVLAFLIRALRWRLIMLPLGNRVTRMDSWHGINVGYITNFALPRAGELARCGVITKRTGVPFETVAGTVVLERSIDMLSLILVSAGVMIFFWDSFGGFIDKQIISSLEDKFSTELLLIGLVFVLAIVLFLYIVWRYRKSHPVFAKIISIVKGILKGLSSGFKMKQKWSFIFYTIILWVCYWLMSYTTILSFSGSGMELGPKDALFLMMVGSFGWVIPVQGGIGAYHLIISLALYTVYGISQTTGVIFATISHGSQAITMLLFGAISLLSITIRK</sequence>
<evidence type="ECO:0000256" key="6">
    <source>
        <dbReference type="SAM" id="Phobius"/>
    </source>
</evidence>
<dbReference type="AlphaFoldDB" id="A0A644V5B6"/>
<dbReference type="InterPro" id="IPR022791">
    <property type="entry name" value="L-PG_synthase/AglD"/>
</dbReference>
<feature type="transmembrane region" description="Helical" evidence="6">
    <location>
        <begin position="317"/>
        <end position="333"/>
    </location>
</feature>
<feature type="transmembrane region" description="Helical" evidence="6">
    <location>
        <begin position="264"/>
        <end position="285"/>
    </location>
</feature>
<evidence type="ECO:0000256" key="1">
    <source>
        <dbReference type="ARBA" id="ARBA00004651"/>
    </source>
</evidence>
<proteinExistence type="predicted"/>
<feature type="transmembrane region" description="Helical" evidence="6">
    <location>
        <begin position="52"/>
        <end position="71"/>
    </location>
</feature>
<evidence type="ECO:0000256" key="3">
    <source>
        <dbReference type="ARBA" id="ARBA00022692"/>
    </source>
</evidence>